<evidence type="ECO:0000313" key="2">
    <source>
        <dbReference type="EMBL" id="ALL41359.1"/>
    </source>
</evidence>
<organism evidence="2">
    <name type="scientific">Phakopsora pachyrhizi</name>
    <name type="common">Asian soybean rust disease fungus</name>
    <dbReference type="NCBI Taxonomy" id="170000"/>
    <lineage>
        <taxon>Eukaryota</taxon>
        <taxon>Fungi</taxon>
        <taxon>Dikarya</taxon>
        <taxon>Basidiomycota</taxon>
        <taxon>Pucciniomycotina</taxon>
        <taxon>Pucciniomycetes</taxon>
        <taxon>Pucciniales</taxon>
        <taxon>Phakopsoraceae</taxon>
        <taxon>Phakopsora</taxon>
    </lineage>
</organism>
<proteinExistence type="evidence at transcript level"/>
<accession>A0A0S1MKB7</accession>
<keyword evidence="1" id="KW-0812">Transmembrane</keyword>
<feature type="transmembrane region" description="Helical" evidence="1">
    <location>
        <begin position="20"/>
        <end position="40"/>
    </location>
</feature>
<keyword evidence="1" id="KW-0472">Membrane</keyword>
<sequence length="53" mass="6167">MILLGPSRADFHSTEIVTFPFLMCISFLVNCLSLVTSWAVTNRVKFYFRFLSF</sequence>
<name>A0A0S1MKB7_PHAPC</name>
<protein>
    <submittedName>
        <fullName evidence="2">Uncharacterized protein</fullName>
    </submittedName>
</protein>
<reference evidence="2" key="1">
    <citation type="submission" date="2015-07" db="EMBL/GenBank/DDBJ databases">
        <title>Elucidating the P. pachyrhizi secretome and potential effectors.</title>
        <authorList>
            <person name="de Carvalho M.C.C.G."/>
            <person name="Nascimento L.C."/>
            <person name="Darben L.M."/>
            <person name="Polizel-Podanosqui A.M."/>
            <person name="Lopes-Caitar V.S."/>
            <person name="Rocha C.S."/>
            <person name="Qi M."/>
            <person name="Carazolle M."/>
            <person name="Kuwahara M.K."/>
            <person name="Pereira G.A.G."/>
            <person name="Abdelnoor R.V."/>
            <person name="Whitham S.A."/>
            <person name="Marcelino-Guimaraes F.C."/>
        </authorList>
    </citation>
    <scope>NUCLEOTIDE SEQUENCE</scope>
</reference>
<dbReference type="AlphaFoldDB" id="A0A0S1MKB7"/>
<evidence type="ECO:0000256" key="1">
    <source>
        <dbReference type="SAM" id="Phobius"/>
    </source>
</evidence>
<keyword evidence="1" id="KW-1133">Transmembrane helix</keyword>
<dbReference type="EMBL" id="KT247270">
    <property type="protein sequence ID" value="ALL41359.1"/>
    <property type="molecule type" value="mRNA"/>
</dbReference>